<evidence type="ECO:0000313" key="1">
    <source>
        <dbReference type="EMBL" id="KAI3376350.1"/>
    </source>
</evidence>
<comment type="caution">
    <text evidence="1">The sequence shown here is derived from an EMBL/GenBank/DDBJ whole genome shotgun (WGS) entry which is preliminary data.</text>
</comment>
<protein>
    <submittedName>
        <fullName evidence="1">Uncharacterized protein</fullName>
    </submittedName>
</protein>
<proteinExistence type="predicted"/>
<accession>A0ACB8X8D7</accession>
<reference evidence="1" key="1">
    <citation type="submission" date="2022-04" db="EMBL/GenBank/DDBJ databases">
        <title>Jade perch genome.</title>
        <authorList>
            <person name="Chao B."/>
        </authorList>
    </citation>
    <scope>NUCLEOTIDE SEQUENCE</scope>
    <source>
        <strain evidence="1">CB-2022</strain>
    </source>
</reference>
<keyword evidence="2" id="KW-1185">Reference proteome</keyword>
<organism evidence="1 2">
    <name type="scientific">Scortum barcoo</name>
    <name type="common">barcoo grunter</name>
    <dbReference type="NCBI Taxonomy" id="214431"/>
    <lineage>
        <taxon>Eukaryota</taxon>
        <taxon>Metazoa</taxon>
        <taxon>Chordata</taxon>
        <taxon>Craniata</taxon>
        <taxon>Vertebrata</taxon>
        <taxon>Euteleostomi</taxon>
        <taxon>Actinopterygii</taxon>
        <taxon>Neopterygii</taxon>
        <taxon>Teleostei</taxon>
        <taxon>Neoteleostei</taxon>
        <taxon>Acanthomorphata</taxon>
        <taxon>Eupercaria</taxon>
        <taxon>Centrarchiformes</taxon>
        <taxon>Terapontoidei</taxon>
        <taxon>Terapontidae</taxon>
        <taxon>Scortum</taxon>
    </lineage>
</organism>
<dbReference type="Proteomes" id="UP000831701">
    <property type="component" value="Chromosome 2"/>
</dbReference>
<dbReference type="EMBL" id="CM041532">
    <property type="protein sequence ID" value="KAI3376350.1"/>
    <property type="molecule type" value="Genomic_DNA"/>
</dbReference>
<evidence type="ECO:0000313" key="2">
    <source>
        <dbReference type="Proteomes" id="UP000831701"/>
    </source>
</evidence>
<name>A0ACB8X8D7_9TELE</name>
<gene>
    <name evidence="1" type="ORF">L3Q82_016834</name>
</gene>
<sequence length="112" mass="12950">MNHARVELFRQKLDRFIISDYHGLKSPGLTCYLNSVLQVLFMTEDFRDAVKQSKDPTTIDPHLGEFFANLQKRMARTHSITRTLGITNGKPGTDSERLMTITHYLILKTLFH</sequence>